<reference evidence="2 3" key="1">
    <citation type="journal article" date="2014" name="Int. J. Syst. Evol. Microbiol.">
        <title>Complete genome sequence of Corynebacterium casei LMG S-19264T (=DSM 44701T), isolated from a smear-ripened cheese.</title>
        <authorList>
            <consortium name="US DOE Joint Genome Institute (JGI-PGF)"/>
            <person name="Walter F."/>
            <person name="Albersmeier A."/>
            <person name="Kalinowski J."/>
            <person name="Ruckert C."/>
        </authorList>
    </citation>
    <scope>NUCLEOTIDE SEQUENCE [LARGE SCALE GENOMIC DNA]</scope>
    <source>
        <strain evidence="2 3">IBRC-M 10912</strain>
    </source>
</reference>
<dbReference type="EMBL" id="JBHSDJ010000133">
    <property type="protein sequence ID" value="MFC4249597.1"/>
    <property type="molecule type" value="Genomic_DNA"/>
</dbReference>
<sequence length="282" mass="29516">MLSIEEKRVYDDRRGAVEAYVASGVGVCWVRVADDIVGEFGLVARCNARDVAAGGETVAVATDEDVRVLALSDADDDATFEPTEFGPAVAVGYDGGDLLAAAPDGRVARRRDDEWLALESPFDGEVRAIDGDLVATADGVYRVRGDALEHAGLSAANDVSAAGVPLAATDDGLYKLGNGWMRERDGRFDVVGADPLSEPGRLERAHAIAGSTVYEHVDGEWLEFAGADEPVVGVGYGDALYAVTEGGIFLAASVDGESDADDAWRSRLLGVTDVSGLAIPLK</sequence>
<dbReference type="GeneID" id="71853410"/>
<gene>
    <name evidence="2" type="ORF">ACFOZ7_22140</name>
</gene>
<proteinExistence type="predicted"/>
<dbReference type="RefSeq" id="WP_246973283.1">
    <property type="nucleotide sequence ID" value="NZ_CP095397.1"/>
</dbReference>
<dbReference type="AlphaFoldDB" id="A0ABD5P5L1"/>
<comment type="caution">
    <text evidence="2">The sequence shown here is derived from an EMBL/GenBank/DDBJ whole genome shotgun (WGS) entry which is preliminary data.</text>
</comment>
<dbReference type="Proteomes" id="UP001595821">
    <property type="component" value="Unassembled WGS sequence"/>
</dbReference>
<accession>A0ABD5P5L1</accession>
<dbReference type="Pfam" id="PF23366">
    <property type="entry name" value="Beta-prop_HVO_0234"/>
    <property type="match status" value="1"/>
</dbReference>
<evidence type="ECO:0000313" key="3">
    <source>
        <dbReference type="Proteomes" id="UP001595821"/>
    </source>
</evidence>
<dbReference type="InterPro" id="IPR056505">
    <property type="entry name" value="Beta-prop_HVO_0234"/>
</dbReference>
<name>A0ABD5P5L1_9EURY</name>
<protein>
    <recommendedName>
        <fullName evidence="1">HVO-0234-like beta-propeller domain-containing protein</fullName>
    </recommendedName>
</protein>
<feature type="domain" description="HVO-0234-like beta-propeller" evidence="1">
    <location>
        <begin position="3"/>
        <end position="279"/>
    </location>
</feature>
<evidence type="ECO:0000259" key="1">
    <source>
        <dbReference type="Pfam" id="PF23366"/>
    </source>
</evidence>
<evidence type="ECO:0000313" key="2">
    <source>
        <dbReference type="EMBL" id="MFC4249597.1"/>
    </source>
</evidence>
<organism evidence="2 3">
    <name type="scientific">Natribaculum luteum</name>
    <dbReference type="NCBI Taxonomy" id="1586232"/>
    <lineage>
        <taxon>Archaea</taxon>
        <taxon>Methanobacteriati</taxon>
        <taxon>Methanobacteriota</taxon>
        <taxon>Stenosarchaea group</taxon>
        <taxon>Halobacteria</taxon>
        <taxon>Halobacteriales</taxon>
        <taxon>Natrialbaceae</taxon>
        <taxon>Natribaculum</taxon>
    </lineage>
</organism>